<dbReference type="GO" id="GO:0060320">
    <property type="term" value="P:rejection of self pollen"/>
    <property type="evidence" value="ECO:0007669"/>
    <property type="project" value="UniProtKB-KW"/>
</dbReference>
<dbReference type="PANTHER" id="PTHR31232:SF149">
    <property type="entry name" value="S-PROTEIN HOMOLOG"/>
    <property type="match status" value="1"/>
</dbReference>
<dbReference type="EMBL" id="RDQH01000343">
    <property type="protein sequence ID" value="RXH67833.1"/>
    <property type="molecule type" value="Genomic_DNA"/>
</dbReference>
<dbReference type="SMR" id="A0A498HFK0"/>
<evidence type="ECO:0000256" key="4">
    <source>
        <dbReference type="ARBA" id="ARBA00022525"/>
    </source>
</evidence>
<feature type="chain" id="PRO_5025099842" description="S-protein homolog" evidence="6">
    <location>
        <begin position="29"/>
        <end position="137"/>
    </location>
</feature>
<keyword evidence="5 6" id="KW-0732">Signal</keyword>
<evidence type="ECO:0000256" key="3">
    <source>
        <dbReference type="ARBA" id="ARBA00022471"/>
    </source>
</evidence>
<dbReference type="Gramene" id="mRNA:MD17G0107300">
    <property type="protein sequence ID" value="CDS:MD17G0107300.1"/>
    <property type="gene ID" value="MD17G0107300"/>
</dbReference>
<protein>
    <recommendedName>
        <fullName evidence="6">S-protein homolog</fullName>
    </recommendedName>
</protein>
<accession>A0A498HFK0</accession>
<keyword evidence="8" id="KW-1185">Reference proteome</keyword>
<evidence type="ECO:0000256" key="2">
    <source>
        <dbReference type="ARBA" id="ARBA00005581"/>
    </source>
</evidence>
<sequence>MYSMGWFNGSAVPLLVTLVLFTVTICDAVKTKHVKITNSLEKGQTLNLHCKSGDDDLGLQTLPPNASFQFHFKPSFITVTKFYCSFEWPGAFQWFDIYDNFRDGDYCGTCNWAVFEGHPCLWNWDTNNYDRCYKWND</sequence>
<dbReference type="GO" id="GO:0005576">
    <property type="term" value="C:extracellular region"/>
    <property type="evidence" value="ECO:0007669"/>
    <property type="project" value="UniProtKB-SubCell"/>
</dbReference>
<reference evidence="7 8" key="1">
    <citation type="submission" date="2018-10" db="EMBL/GenBank/DDBJ databases">
        <title>A high-quality apple genome assembly.</title>
        <authorList>
            <person name="Hu J."/>
        </authorList>
    </citation>
    <scope>NUCLEOTIDE SEQUENCE [LARGE SCALE GENOMIC DNA]</scope>
    <source>
        <strain evidence="8">cv. HFTH1</strain>
        <tissue evidence="7">Young leaf</tissue>
    </source>
</reference>
<evidence type="ECO:0000313" key="8">
    <source>
        <dbReference type="Proteomes" id="UP000290289"/>
    </source>
</evidence>
<evidence type="ECO:0000256" key="1">
    <source>
        <dbReference type="ARBA" id="ARBA00004613"/>
    </source>
</evidence>
<comment type="similarity">
    <text evidence="2 6">Belongs to the plant self-incompatibility (S1) protein family.</text>
</comment>
<evidence type="ECO:0000313" key="7">
    <source>
        <dbReference type="EMBL" id="RXH67833.1"/>
    </source>
</evidence>
<comment type="caution">
    <text evidence="7">The sequence shown here is derived from an EMBL/GenBank/DDBJ whole genome shotgun (WGS) entry which is preliminary data.</text>
</comment>
<dbReference type="InterPro" id="IPR010264">
    <property type="entry name" value="Self-incomp_S1"/>
</dbReference>
<dbReference type="Pfam" id="PF05938">
    <property type="entry name" value="Self-incomp_S1"/>
    <property type="match status" value="1"/>
</dbReference>
<organism evidence="7 8">
    <name type="scientific">Malus domestica</name>
    <name type="common">Apple</name>
    <name type="synonym">Pyrus malus</name>
    <dbReference type="NCBI Taxonomy" id="3750"/>
    <lineage>
        <taxon>Eukaryota</taxon>
        <taxon>Viridiplantae</taxon>
        <taxon>Streptophyta</taxon>
        <taxon>Embryophyta</taxon>
        <taxon>Tracheophyta</taxon>
        <taxon>Spermatophyta</taxon>
        <taxon>Magnoliopsida</taxon>
        <taxon>eudicotyledons</taxon>
        <taxon>Gunneridae</taxon>
        <taxon>Pentapetalae</taxon>
        <taxon>rosids</taxon>
        <taxon>fabids</taxon>
        <taxon>Rosales</taxon>
        <taxon>Rosaceae</taxon>
        <taxon>Amygdaloideae</taxon>
        <taxon>Maleae</taxon>
        <taxon>Malus</taxon>
    </lineage>
</organism>
<evidence type="ECO:0000256" key="6">
    <source>
        <dbReference type="RuleBase" id="RU367044"/>
    </source>
</evidence>
<evidence type="ECO:0000256" key="5">
    <source>
        <dbReference type="ARBA" id="ARBA00022729"/>
    </source>
</evidence>
<feature type="signal peptide" evidence="6">
    <location>
        <begin position="1"/>
        <end position="28"/>
    </location>
</feature>
<keyword evidence="3 6" id="KW-0713">Self-incompatibility</keyword>
<name>A0A498HFK0_MALDO</name>
<dbReference type="Proteomes" id="UP000290289">
    <property type="component" value="Chromosome 17"/>
</dbReference>
<gene>
    <name evidence="7" type="ORF">DVH24_027980</name>
</gene>
<dbReference type="PANTHER" id="PTHR31232">
    <property type="match status" value="1"/>
</dbReference>
<keyword evidence="4 6" id="KW-0964">Secreted</keyword>
<comment type="subcellular location">
    <subcellularLocation>
        <location evidence="1 6">Secreted</location>
    </subcellularLocation>
</comment>
<dbReference type="AlphaFoldDB" id="A0A498HFK0"/>
<proteinExistence type="inferred from homology"/>